<proteinExistence type="predicted"/>
<organism evidence="2 3">
    <name type="scientific">Microthyrium microscopicum</name>
    <dbReference type="NCBI Taxonomy" id="703497"/>
    <lineage>
        <taxon>Eukaryota</taxon>
        <taxon>Fungi</taxon>
        <taxon>Dikarya</taxon>
        <taxon>Ascomycota</taxon>
        <taxon>Pezizomycotina</taxon>
        <taxon>Dothideomycetes</taxon>
        <taxon>Dothideomycetes incertae sedis</taxon>
        <taxon>Microthyriales</taxon>
        <taxon>Microthyriaceae</taxon>
        <taxon>Microthyrium</taxon>
    </lineage>
</organism>
<dbReference type="EMBL" id="MU004244">
    <property type="protein sequence ID" value="KAF2663956.1"/>
    <property type="molecule type" value="Genomic_DNA"/>
</dbReference>
<keyword evidence="1" id="KW-0812">Transmembrane</keyword>
<evidence type="ECO:0000313" key="2">
    <source>
        <dbReference type="EMBL" id="KAF2663956.1"/>
    </source>
</evidence>
<evidence type="ECO:0000313" key="3">
    <source>
        <dbReference type="Proteomes" id="UP000799302"/>
    </source>
</evidence>
<keyword evidence="3" id="KW-1185">Reference proteome</keyword>
<keyword evidence="1" id="KW-0472">Membrane</keyword>
<sequence length="201" mass="21906">MLLYGSLSLFTRSFTETSILHIYRTRKHALEGSTSPSQNRGRSQTTFFCPRSQRVHPFPTIPATIDSAYMSASEPVDKSVVSAYILVVLLVLGVCVGLAILAKLYVQAYRRDRAAAKGKQAVRDEEATTGIELAVLPVVQAKPAPARPVRPVTPVLAGPSRQYAPVRRPVSPVVAGPSRVGVARAYNPKYSPWSNFEEPSD</sequence>
<evidence type="ECO:0000256" key="1">
    <source>
        <dbReference type="SAM" id="Phobius"/>
    </source>
</evidence>
<evidence type="ECO:0008006" key="4">
    <source>
        <dbReference type="Google" id="ProtNLM"/>
    </source>
</evidence>
<keyword evidence="1" id="KW-1133">Transmembrane helix</keyword>
<gene>
    <name evidence="2" type="ORF">BT63DRAFT_116039</name>
</gene>
<feature type="transmembrane region" description="Helical" evidence="1">
    <location>
        <begin position="83"/>
        <end position="106"/>
    </location>
</feature>
<name>A0A6A6TWW9_9PEZI</name>
<protein>
    <recommendedName>
        <fullName evidence="4">Transmembrane protein</fullName>
    </recommendedName>
</protein>
<accession>A0A6A6TWW9</accession>
<dbReference type="Proteomes" id="UP000799302">
    <property type="component" value="Unassembled WGS sequence"/>
</dbReference>
<dbReference type="AlphaFoldDB" id="A0A6A6TWW9"/>
<reference evidence="2" key="1">
    <citation type="journal article" date="2020" name="Stud. Mycol.">
        <title>101 Dothideomycetes genomes: a test case for predicting lifestyles and emergence of pathogens.</title>
        <authorList>
            <person name="Haridas S."/>
            <person name="Albert R."/>
            <person name="Binder M."/>
            <person name="Bloem J."/>
            <person name="Labutti K."/>
            <person name="Salamov A."/>
            <person name="Andreopoulos B."/>
            <person name="Baker S."/>
            <person name="Barry K."/>
            <person name="Bills G."/>
            <person name="Bluhm B."/>
            <person name="Cannon C."/>
            <person name="Castanera R."/>
            <person name="Culley D."/>
            <person name="Daum C."/>
            <person name="Ezra D."/>
            <person name="Gonzalez J."/>
            <person name="Henrissat B."/>
            <person name="Kuo A."/>
            <person name="Liang C."/>
            <person name="Lipzen A."/>
            <person name="Lutzoni F."/>
            <person name="Magnuson J."/>
            <person name="Mondo S."/>
            <person name="Nolan M."/>
            <person name="Ohm R."/>
            <person name="Pangilinan J."/>
            <person name="Park H.-J."/>
            <person name="Ramirez L."/>
            <person name="Alfaro M."/>
            <person name="Sun H."/>
            <person name="Tritt A."/>
            <person name="Yoshinaga Y."/>
            <person name="Zwiers L.-H."/>
            <person name="Turgeon B."/>
            <person name="Goodwin S."/>
            <person name="Spatafora J."/>
            <person name="Crous P."/>
            <person name="Grigoriev I."/>
        </authorList>
    </citation>
    <scope>NUCLEOTIDE SEQUENCE</scope>
    <source>
        <strain evidence="2">CBS 115976</strain>
    </source>
</reference>